<gene>
    <name evidence="1" type="ORF">TAV2_LOCUS5484</name>
</gene>
<dbReference type="Proteomes" id="UP000836841">
    <property type="component" value="Chromosome 2"/>
</dbReference>
<keyword evidence="2" id="KW-1185">Reference proteome</keyword>
<accession>A0AAU9RL13</accession>
<reference evidence="1 2" key="1">
    <citation type="submission" date="2022-03" db="EMBL/GenBank/DDBJ databases">
        <authorList>
            <person name="Nunn A."/>
            <person name="Chopra R."/>
            <person name="Nunn A."/>
            <person name="Contreras Garrido A."/>
        </authorList>
    </citation>
    <scope>NUCLEOTIDE SEQUENCE [LARGE SCALE GENOMIC DNA]</scope>
</reference>
<evidence type="ECO:0000313" key="1">
    <source>
        <dbReference type="EMBL" id="CAH2044850.1"/>
    </source>
</evidence>
<name>A0AAU9RL13_THLAR</name>
<dbReference type="AlphaFoldDB" id="A0AAU9RL13"/>
<evidence type="ECO:0000313" key="2">
    <source>
        <dbReference type="Proteomes" id="UP000836841"/>
    </source>
</evidence>
<sequence length="155" mass="17549">MGPTGIGVSPARRAVLRFSAACRRGLYSRVMEAHRCFFSDFLGFSIFDNFFMIGVKRWQTTMEKLDWFSGESLGEGEPEANEAREIAGNIIYHARYSPHFFPLKFGPEQALYATAKSLRDHLIQVSSVFSGSFSLKFHSMKMISREYEGDVDLGV</sequence>
<dbReference type="EMBL" id="OU466858">
    <property type="protein sequence ID" value="CAH2044850.1"/>
    <property type="molecule type" value="Genomic_DNA"/>
</dbReference>
<organism evidence="1 2">
    <name type="scientific">Thlaspi arvense</name>
    <name type="common">Field penny-cress</name>
    <dbReference type="NCBI Taxonomy" id="13288"/>
    <lineage>
        <taxon>Eukaryota</taxon>
        <taxon>Viridiplantae</taxon>
        <taxon>Streptophyta</taxon>
        <taxon>Embryophyta</taxon>
        <taxon>Tracheophyta</taxon>
        <taxon>Spermatophyta</taxon>
        <taxon>Magnoliopsida</taxon>
        <taxon>eudicotyledons</taxon>
        <taxon>Gunneridae</taxon>
        <taxon>Pentapetalae</taxon>
        <taxon>rosids</taxon>
        <taxon>malvids</taxon>
        <taxon>Brassicales</taxon>
        <taxon>Brassicaceae</taxon>
        <taxon>Thlaspideae</taxon>
        <taxon>Thlaspi</taxon>
    </lineage>
</organism>
<protein>
    <submittedName>
        <fullName evidence="1">Uncharacterized protein</fullName>
    </submittedName>
</protein>
<proteinExistence type="predicted"/>